<dbReference type="Gene3D" id="1.25.40.10">
    <property type="entry name" value="Tetratricopeptide repeat domain"/>
    <property type="match status" value="1"/>
</dbReference>
<evidence type="ECO:0000256" key="2">
    <source>
        <dbReference type="ARBA" id="ARBA00023125"/>
    </source>
</evidence>
<dbReference type="GO" id="GO:0000160">
    <property type="term" value="P:phosphorelay signal transduction system"/>
    <property type="evidence" value="ECO:0007669"/>
    <property type="project" value="InterPro"/>
</dbReference>
<dbReference type="AlphaFoldDB" id="A0A5N0V107"/>
<dbReference type="RefSeq" id="WP_144747386.1">
    <property type="nucleotide sequence ID" value="NZ_VMNW02000029.1"/>
</dbReference>
<dbReference type="PROSITE" id="PS51782">
    <property type="entry name" value="LYSM"/>
    <property type="match status" value="1"/>
</dbReference>
<dbReference type="SUPFAM" id="SSF48452">
    <property type="entry name" value="TPR-like"/>
    <property type="match status" value="1"/>
</dbReference>
<dbReference type="Proteomes" id="UP000319769">
    <property type="component" value="Unassembled WGS sequence"/>
</dbReference>
<name>A0A5N0V107_9PSEU</name>
<dbReference type="InterPro" id="IPR018392">
    <property type="entry name" value="LysM"/>
</dbReference>
<dbReference type="GO" id="GO:0006355">
    <property type="term" value="P:regulation of DNA-templated transcription"/>
    <property type="evidence" value="ECO:0007669"/>
    <property type="project" value="InterPro"/>
</dbReference>
<evidence type="ECO:0000256" key="4">
    <source>
        <dbReference type="SAM" id="Phobius"/>
    </source>
</evidence>
<feature type="compositionally biased region" description="Pro residues" evidence="3">
    <location>
        <begin position="311"/>
        <end position="320"/>
    </location>
</feature>
<keyword evidence="7" id="KW-1185">Reference proteome</keyword>
<reference evidence="6" key="1">
    <citation type="submission" date="2019-09" db="EMBL/GenBank/DDBJ databases">
        <authorList>
            <person name="Teo W.F.A."/>
            <person name="Duangmal K."/>
        </authorList>
    </citation>
    <scope>NUCLEOTIDE SEQUENCE [LARGE SCALE GENOMIC DNA]</scope>
    <source>
        <strain evidence="6">K81G1</strain>
    </source>
</reference>
<dbReference type="OrthoDB" id="8444614at2"/>
<dbReference type="InterPro" id="IPR005158">
    <property type="entry name" value="BTAD"/>
</dbReference>
<feature type="region of interest" description="Disordered" evidence="3">
    <location>
        <begin position="617"/>
        <end position="645"/>
    </location>
</feature>
<evidence type="ECO:0000313" key="6">
    <source>
        <dbReference type="EMBL" id="KAA9159436.1"/>
    </source>
</evidence>
<evidence type="ECO:0000256" key="3">
    <source>
        <dbReference type="SAM" id="MobiDB-lite"/>
    </source>
</evidence>
<feature type="transmembrane region" description="Helical" evidence="4">
    <location>
        <begin position="70"/>
        <end position="95"/>
    </location>
</feature>
<dbReference type="GO" id="GO:0003677">
    <property type="term" value="F:DNA binding"/>
    <property type="evidence" value="ECO:0007669"/>
    <property type="project" value="UniProtKB-KW"/>
</dbReference>
<evidence type="ECO:0000313" key="7">
    <source>
        <dbReference type="Proteomes" id="UP000319769"/>
    </source>
</evidence>
<dbReference type="Gene3D" id="1.10.10.10">
    <property type="entry name" value="Winged helix-like DNA-binding domain superfamily/Winged helix DNA-binding domain"/>
    <property type="match status" value="1"/>
</dbReference>
<comment type="similarity">
    <text evidence="1">Belongs to the AfsR/DnrI/RedD regulatory family.</text>
</comment>
<organism evidence="6 7">
    <name type="scientific">Amycolatopsis acidicola</name>
    <dbReference type="NCBI Taxonomy" id="2596893"/>
    <lineage>
        <taxon>Bacteria</taxon>
        <taxon>Bacillati</taxon>
        <taxon>Actinomycetota</taxon>
        <taxon>Actinomycetes</taxon>
        <taxon>Pseudonocardiales</taxon>
        <taxon>Pseudonocardiaceae</taxon>
        <taxon>Amycolatopsis</taxon>
    </lineage>
</organism>
<feature type="transmembrane region" description="Helical" evidence="4">
    <location>
        <begin position="12"/>
        <end position="34"/>
    </location>
</feature>
<dbReference type="InterPro" id="IPR051677">
    <property type="entry name" value="AfsR-DnrI-RedD_regulator"/>
</dbReference>
<sequence>MTSQAGQRVRGVLAGLALLVFVAGIPLGLLALGAGPARLMPARWPEPTPIVQWPEHIWNALRWAWLTGDLALWLLIATAWLGWLALTVSVAVEVMRQTGRGVRTAGILVRRVPRRRWIAGLVAAVLVATSAGTATASSRPGTLIAATAPPRPITVSPKPAENLVSCPVVHGDTLWTLAERHLGAGTRYHEIVHLNLALLGENPDELEPGWTLWLPSDAVDLPHPTDTELIGRIVTVNSTDTLSRIAERELGDPDAWRLLFSLNVGRVQPDGRALRDPDLLMPGWRLVLPSQPEPSPRLHATSPPASAPGSPSTPPKPAPAANPSTGISLPTGAFVSLGLAALVTLAMITVRLRRRRWYRPGAPDQADPAELPVVRALRIAFDTATEPVPSERMRPRELETRERAKATVRRSPQDTLLGIRDSQNVALELARAGGLGLVGPGTHAAARALIVAHLAQALRDDVDALVVIPADDAHALFGNEVPEHQLLLADDLPAALDILGTELRRTEGFRHLLLVATPTAETEQRVAALLDEGSRLDLAGVLLGRWQPGVTARVHEDGTVDASDETLTNTRLFTLPAADAHDLLALLKVTGSDRDEPHPPSPGNADYDFVTAEPEAAAKLPPTKPSTTDTTNHGDRCATTSPRPATPLHLQVLGRLHLTLGTSEPTDIIEIFAPRQREILVYLALHREGCRREALTAALWPDAPSDRPYNSFHATLSQLRRSLRQATEKDGAPELVTQQDGHYALDPATVDVDLWQLQDALAAGRRESPPADRLAALRRVPELYRGDLGGGITAEWIESPREALRREALDSLSFLIAEIRNEAPEEALELLENARQLDPYNEAIYRDLMRMQARLGHHASIERTLHLLTTSLSDLDQQPTPDTLRLAEALRQRDDPLENRQAS</sequence>
<dbReference type="InterPro" id="IPR036388">
    <property type="entry name" value="WH-like_DNA-bd_sf"/>
</dbReference>
<dbReference type="SUPFAM" id="SSF46894">
    <property type="entry name" value="C-terminal effector domain of the bipartite response regulators"/>
    <property type="match status" value="1"/>
</dbReference>
<dbReference type="SMART" id="SM00862">
    <property type="entry name" value="Trans_reg_C"/>
    <property type="match status" value="1"/>
</dbReference>
<keyword evidence="4" id="KW-0812">Transmembrane</keyword>
<dbReference type="InterPro" id="IPR016032">
    <property type="entry name" value="Sig_transdc_resp-reg_C-effctor"/>
</dbReference>
<feature type="compositionally biased region" description="Low complexity" evidence="3">
    <location>
        <begin position="300"/>
        <end position="310"/>
    </location>
</feature>
<dbReference type="InterPro" id="IPR011990">
    <property type="entry name" value="TPR-like_helical_dom_sf"/>
</dbReference>
<keyword evidence="4" id="KW-1133">Transmembrane helix</keyword>
<dbReference type="InterPro" id="IPR001867">
    <property type="entry name" value="OmpR/PhoB-type_DNA-bd"/>
</dbReference>
<feature type="transmembrane region" description="Helical" evidence="4">
    <location>
        <begin position="116"/>
        <end position="134"/>
    </location>
</feature>
<keyword evidence="2" id="KW-0238">DNA-binding</keyword>
<keyword evidence="4" id="KW-0472">Membrane</keyword>
<dbReference type="PANTHER" id="PTHR35807">
    <property type="entry name" value="TRANSCRIPTIONAL REGULATOR REDD-RELATED"/>
    <property type="match status" value="1"/>
</dbReference>
<feature type="domain" description="LysM" evidence="5">
    <location>
        <begin position="164"/>
        <end position="214"/>
    </location>
</feature>
<dbReference type="Pfam" id="PF03704">
    <property type="entry name" value="BTAD"/>
    <property type="match status" value="1"/>
</dbReference>
<dbReference type="Pfam" id="PF01476">
    <property type="entry name" value="LysM"/>
    <property type="match status" value="1"/>
</dbReference>
<dbReference type="Gene3D" id="3.10.350.10">
    <property type="entry name" value="LysM domain"/>
    <property type="match status" value="2"/>
</dbReference>
<proteinExistence type="inferred from homology"/>
<evidence type="ECO:0000259" key="5">
    <source>
        <dbReference type="PROSITE" id="PS51782"/>
    </source>
</evidence>
<gene>
    <name evidence="6" type="ORF">FPZ12_020240</name>
</gene>
<feature type="region of interest" description="Disordered" evidence="3">
    <location>
        <begin position="290"/>
        <end position="324"/>
    </location>
</feature>
<dbReference type="EMBL" id="VMNW02000029">
    <property type="protein sequence ID" value="KAA9159436.1"/>
    <property type="molecule type" value="Genomic_DNA"/>
</dbReference>
<protein>
    <submittedName>
        <fullName evidence="6">LysM peptidoglycan-binding domain-containing protein</fullName>
    </submittedName>
</protein>
<dbReference type="InterPro" id="IPR036779">
    <property type="entry name" value="LysM_dom_sf"/>
</dbReference>
<comment type="caution">
    <text evidence="6">The sequence shown here is derived from an EMBL/GenBank/DDBJ whole genome shotgun (WGS) entry which is preliminary data.</text>
</comment>
<dbReference type="SMART" id="SM01043">
    <property type="entry name" value="BTAD"/>
    <property type="match status" value="1"/>
</dbReference>
<evidence type="ECO:0000256" key="1">
    <source>
        <dbReference type="ARBA" id="ARBA00005820"/>
    </source>
</evidence>
<accession>A0A5N0V107</accession>